<dbReference type="InterPro" id="IPR000653">
    <property type="entry name" value="DegT/StrS_aminotransferase"/>
</dbReference>
<dbReference type="GO" id="GO:0030170">
    <property type="term" value="F:pyridoxal phosphate binding"/>
    <property type="evidence" value="ECO:0007669"/>
    <property type="project" value="TreeGrafter"/>
</dbReference>
<sequence>MSKNTLKKYTGKIFKVLFQLPGDKAQTFQYALALSEPDEYGEIEFAFVKDTNESPERCLELPLGTLPNYSFVYIDRRYHLPESVILEQVGNVDPEFLKTALKSVVFLETKRYYNTVHKRENEEFIPGKSRINYAGRIFDEREMTNLVDSALDFWLTAGKYAEEFEERFAEFLGVKYCSLCNSGSSANLLAFMALTSLKLGERRIKKGDEVITVAAGFPTTITPIVQSGAIPVFVDITLPTYNINCAQLENALSEKTKAVMVAHTLGNPFDVAKVKEFCEKHNLWLIEDNCDALGSRYFYNGEWHYTGTFGDIATSSFYPPHHITMGEGGAVYTNNLELHRIINSFRDWGRDCWCTSGHDNTCKKRFQWQLGELPYGYDHKYIYSHFGYNLKVTDMQAAIGCAQLEKLPVFIAARKKNWQLLRDGLSHLEEKFILPQPTPNSDPSWFGFLLTVREDAGFTRNEIVQYLEQNGIQTRMLFAGNLIKHPCFNAMRENGGGFRMIGKLSNTDRIIHDTFWIGVYPGMREEMIKYMIEKINKFVRMR</sequence>
<dbReference type="FunFam" id="3.40.640.10:FF:000079">
    <property type="entry name" value="LPS biosynthesis protein"/>
    <property type="match status" value="1"/>
</dbReference>
<dbReference type="InterPro" id="IPR015421">
    <property type="entry name" value="PyrdxlP-dep_Trfase_major"/>
</dbReference>
<name>A0A7V3VU24_UNCW3</name>
<dbReference type="GO" id="GO:0000271">
    <property type="term" value="P:polysaccharide biosynthetic process"/>
    <property type="evidence" value="ECO:0007669"/>
    <property type="project" value="TreeGrafter"/>
</dbReference>
<dbReference type="InterPro" id="IPR015422">
    <property type="entry name" value="PyrdxlP-dep_Trfase_small"/>
</dbReference>
<accession>A0A7V3VU24</accession>
<evidence type="ECO:0000256" key="3">
    <source>
        <dbReference type="ARBA" id="ARBA00037999"/>
    </source>
</evidence>
<evidence type="ECO:0000256" key="1">
    <source>
        <dbReference type="ARBA" id="ARBA00001933"/>
    </source>
</evidence>
<keyword evidence="2 4" id="KW-0663">Pyridoxal phosphate</keyword>
<dbReference type="PANTHER" id="PTHR30244">
    <property type="entry name" value="TRANSAMINASE"/>
    <property type="match status" value="1"/>
</dbReference>
<proteinExistence type="inferred from homology"/>
<dbReference type="Pfam" id="PF01041">
    <property type="entry name" value="DegT_DnrJ_EryC1"/>
    <property type="match status" value="1"/>
</dbReference>
<gene>
    <name evidence="5" type="primary">rfbH</name>
    <name evidence="5" type="ORF">ENX68_02515</name>
</gene>
<dbReference type="GO" id="GO:0008483">
    <property type="term" value="F:transaminase activity"/>
    <property type="evidence" value="ECO:0007669"/>
    <property type="project" value="TreeGrafter"/>
</dbReference>
<dbReference type="Gene3D" id="3.40.640.10">
    <property type="entry name" value="Type I PLP-dependent aspartate aminotransferase-like (Major domain)"/>
    <property type="match status" value="1"/>
</dbReference>
<evidence type="ECO:0000256" key="2">
    <source>
        <dbReference type="ARBA" id="ARBA00022898"/>
    </source>
</evidence>
<comment type="similarity">
    <text evidence="3 4">Belongs to the DegT/DnrJ/EryC1 family.</text>
</comment>
<dbReference type="InterPro" id="IPR015424">
    <property type="entry name" value="PyrdxlP-dep_Trfase"/>
</dbReference>
<organism evidence="5">
    <name type="scientific">candidate division WOR-3 bacterium</name>
    <dbReference type="NCBI Taxonomy" id="2052148"/>
    <lineage>
        <taxon>Bacteria</taxon>
        <taxon>Bacteria division WOR-3</taxon>
    </lineage>
</organism>
<dbReference type="EMBL" id="DTOZ01000064">
    <property type="protein sequence ID" value="HGE77859.1"/>
    <property type="molecule type" value="Genomic_DNA"/>
</dbReference>
<evidence type="ECO:0000313" key="5">
    <source>
        <dbReference type="EMBL" id="HGE77859.1"/>
    </source>
</evidence>
<evidence type="ECO:0000256" key="4">
    <source>
        <dbReference type="RuleBase" id="RU004508"/>
    </source>
</evidence>
<comment type="caution">
    <text evidence="5">The sequence shown here is derived from an EMBL/GenBank/DDBJ whole genome shotgun (WGS) entry which is preliminary data.</text>
</comment>
<dbReference type="Gene3D" id="3.90.1150.10">
    <property type="entry name" value="Aspartate Aminotransferase, domain 1"/>
    <property type="match status" value="1"/>
</dbReference>
<dbReference type="NCBIfam" id="NF011936">
    <property type="entry name" value="PRK15407.1"/>
    <property type="match status" value="1"/>
</dbReference>
<dbReference type="AlphaFoldDB" id="A0A7V3VU24"/>
<dbReference type="SUPFAM" id="SSF53383">
    <property type="entry name" value="PLP-dependent transferases"/>
    <property type="match status" value="1"/>
</dbReference>
<reference evidence="5" key="1">
    <citation type="journal article" date="2020" name="mSystems">
        <title>Genome- and Community-Level Interaction Insights into Carbon Utilization and Element Cycling Functions of Hydrothermarchaeota in Hydrothermal Sediment.</title>
        <authorList>
            <person name="Zhou Z."/>
            <person name="Liu Y."/>
            <person name="Xu W."/>
            <person name="Pan J."/>
            <person name="Luo Z.H."/>
            <person name="Li M."/>
        </authorList>
    </citation>
    <scope>NUCLEOTIDE SEQUENCE [LARGE SCALE GENOMIC DNA]</scope>
    <source>
        <strain evidence="5">SpSt-961</strain>
    </source>
</reference>
<dbReference type="CDD" id="cd00616">
    <property type="entry name" value="AHBA_syn"/>
    <property type="match status" value="1"/>
</dbReference>
<protein>
    <submittedName>
        <fullName evidence="5">Lipopolysaccharide biosynthesis protein RfbH</fullName>
    </submittedName>
</protein>
<dbReference type="PANTHER" id="PTHR30244:SF34">
    <property type="entry name" value="DTDP-4-AMINO-4,6-DIDEOXYGALACTOSE TRANSAMINASE"/>
    <property type="match status" value="1"/>
</dbReference>
<comment type="cofactor">
    <cofactor evidence="1">
        <name>pyridoxal 5'-phosphate</name>
        <dbReference type="ChEBI" id="CHEBI:597326"/>
    </cofactor>
</comment>